<keyword evidence="3" id="KW-1185">Reference proteome</keyword>
<evidence type="ECO:0000313" key="2">
    <source>
        <dbReference type="EMBL" id="ADV60809.1"/>
    </source>
</evidence>
<dbReference type="KEGG" id="ipa:Isop_0212"/>
<dbReference type="SUPFAM" id="SSF103642">
    <property type="entry name" value="Sec-C motif"/>
    <property type="match status" value="1"/>
</dbReference>
<dbReference type="InterPro" id="IPR011990">
    <property type="entry name" value="TPR-like_helical_dom_sf"/>
</dbReference>
<evidence type="ECO:0000256" key="1">
    <source>
        <dbReference type="SAM" id="MobiDB-lite"/>
    </source>
</evidence>
<gene>
    <name evidence="2" type="ordered locus">Isop_0212</name>
</gene>
<dbReference type="eggNOG" id="COG0457">
    <property type="taxonomic scope" value="Bacteria"/>
</dbReference>
<dbReference type="InterPro" id="IPR004027">
    <property type="entry name" value="SEC_C_motif"/>
</dbReference>
<dbReference type="Pfam" id="PF14559">
    <property type="entry name" value="TPR_19"/>
    <property type="match status" value="1"/>
</dbReference>
<dbReference type="eggNOG" id="COG3012">
    <property type="taxonomic scope" value="Bacteria"/>
</dbReference>
<dbReference type="HOGENOM" id="CLU_384440_0_0_0"/>
<sequence>MSLVDQYAPCPCGSGKKYKFCCQKAETFIKRVTLERENGQREAEARSLDEGLARFPDVPWLLLNKANAESQAGRPDKARDLVARVLKIQPDHPVALSAMARLLFSNQSDNGKARGHAGAVVELLQNALNATTPERRHLLAELAEFTATVLIAEGHPLAAARHAELADMLDAQEPLDPKAGVNAKAENDDHSRGLELLMTPAIVPWAKQPPKLAAAPEDLSEREACEFEEAVAWVHRGYWLKAVERFERFAKENKGGVATWLNLGLTLAHLGRDRDALASLRRVRPTLGETEEAVDLECLCQSLTPLDAVPTLERVQLVWPLRDRRAALERILAEELAIRQPSPPPQDPDDPNEPTDLFLIVDRPPPPSSRFAELTAADLPRELARLYLFRDKIALETFENEGLAGLQQRITGLLGDAVPPAHPKTEVVGREPTHLVPLRNTLVAPPGLPLLTFRRFQREELHRLLHERWPDIPHPTLNGRTPRQAAEHAVHDSETRIVLRAMFLAMEVSVALKGILSLDDLRQQLGLAPEPPVVVELVEGRIDFLQIPAARLHLIQISESFTPTILLGLYFQAKVYAQLAALYRFAQALARHQPEVLAQLDLDLRRLYGDLLSIPLLRGDAEEALRTIEQGRQADPLRAKGSHAATWDLLEARVRSQAEPPESWVPLFQKLFQRYSASKETLPVLIHHLSQLGLVRLIPHPEQPDTAMLDTAPLDFLIARYGSKIIPATRHPELGDREPVRPKIWIPGGDEGSGSAKSLILPGR</sequence>
<protein>
    <submittedName>
        <fullName evidence="2">SEC-C motif domain protein</fullName>
    </submittedName>
</protein>
<reference evidence="2 3" key="2">
    <citation type="journal article" date="2011" name="Stand. Genomic Sci.">
        <title>Complete genome sequence of Isosphaera pallida type strain (IS1B).</title>
        <authorList>
            <consortium name="US DOE Joint Genome Institute (JGI-PGF)"/>
            <person name="Goker M."/>
            <person name="Cleland D."/>
            <person name="Saunders E."/>
            <person name="Lapidus A."/>
            <person name="Nolan M."/>
            <person name="Lucas S."/>
            <person name="Hammon N."/>
            <person name="Deshpande S."/>
            <person name="Cheng J.F."/>
            <person name="Tapia R."/>
            <person name="Han C."/>
            <person name="Goodwin L."/>
            <person name="Pitluck S."/>
            <person name="Liolios K."/>
            <person name="Pagani I."/>
            <person name="Ivanova N."/>
            <person name="Mavromatis K."/>
            <person name="Pati A."/>
            <person name="Chen A."/>
            <person name="Palaniappan K."/>
            <person name="Land M."/>
            <person name="Hauser L."/>
            <person name="Chang Y.J."/>
            <person name="Jeffries C.D."/>
            <person name="Detter J.C."/>
            <person name="Beck B."/>
            <person name="Woyke T."/>
            <person name="Bristow J."/>
            <person name="Eisen J.A."/>
            <person name="Markowitz V."/>
            <person name="Hugenholtz P."/>
            <person name="Kyrpides N.C."/>
            <person name="Klenk H.P."/>
        </authorList>
    </citation>
    <scope>NUCLEOTIDE SEQUENCE [LARGE SCALE GENOMIC DNA]</scope>
    <source>
        <strain evidence="3">ATCC 43644 / DSM 9630 / IS1B</strain>
    </source>
</reference>
<dbReference type="STRING" id="575540.Isop_0212"/>
<dbReference type="AlphaFoldDB" id="E8QWC2"/>
<feature type="compositionally biased region" description="Basic and acidic residues" evidence="1">
    <location>
        <begin position="730"/>
        <end position="741"/>
    </location>
</feature>
<accession>E8QWC2</accession>
<dbReference type="EMBL" id="CP002353">
    <property type="protein sequence ID" value="ADV60809.1"/>
    <property type="molecule type" value="Genomic_DNA"/>
</dbReference>
<name>E8QWC2_ISOPI</name>
<dbReference type="Gene3D" id="1.25.40.10">
    <property type="entry name" value="Tetratricopeptide repeat domain"/>
    <property type="match status" value="1"/>
</dbReference>
<dbReference type="InParanoid" id="E8QWC2"/>
<reference key="1">
    <citation type="submission" date="2010-11" db="EMBL/GenBank/DDBJ databases">
        <title>The complete sequence of chromosome of Isophaera pallida ATCC 43644.</title>
        <authorList>
            <consortium name="US DOE Joint Genome Institute (JGI-PGF)"/>
            <person name="Lucas S."/>
            <person name="Copeland A."/>
            <person name="Lapidus A."/>
            <person name="Bruce D."/>
            <person name="Goodwin L."/>
            <person name="Pitluck S."/>
            <person name="Kyrpides N."/>
            <person name="Mavromatis K."/>
            <person name="Pagani I."/>
            <person name="Ivanova N."/>
            <person name="Saunders E."/>
            <person name="Brettin T."/>
            <person name="Detter J.C."/>
            <person name="Han C."/>
            <person name="Tapia R."/>
            <person name="Land M."/>
            <person name="Hauser L."/>
            <person name="Markowitz V."/>
            <person name="Cheng J.-F."/>
            <person name="Hugenholtz P."/>
            <person name="Woyke T."/>
            <person name="Wu D."/>
            <person name="Eisen J.A."/>
        </authorList>
    </citation>
    <scope>NUCLEOTIDE SEQUENCE</scope>
    <source>
        <strain>ATCC 43644</strain>
    </source>
</reference>
<dbReference type="Pfam" id="PF02810">
    <property type="entry name" value="SEC-C"/>
    <property type="match status" value="1"/>
</dbReference>
<proteinExistence type="predicted"/>
<dbReference type="Proteomes" id="UP000008631">
    <property type="component" value="Chromosome"/>
</dbReference>
<dbReference type="SMART" id="SM00028">
    <property type="entry name" value="TPR"/>
    <property type="match status" value="2"/>
</dbReference>
<evidence type="ECO:0000313" key="3">
    <source>
        <dbReference type="Proteomes" id="UP000008631"/>
    </source>
</evidence>
<dbReference type="OrthoDB" id="242313at2"/>
<organism evidence="2 3">
    <name type="scientific">Isosphaera pallida (strain ATCC 43644 / DSM 9630 / IS1B)</name>
    <dbReference type="NCBI Taxonomy" id="575540"/>
    <lineage>
        <taxon>Bacteria</taxon>
        <taxon>Pseudomonadati</taxon>
        <taxon>Planctomycetota</taxon>
        <taxon>Planctomycetia</taxon>
        <taxon>Isosphaerales</taxon>
        <taxon>Isosphaeraceae</taxon>
        <taxon>Isosphaera</taxon>
    </lineage>
</organism>
<dbReference type="SUPFAM" id="SSF48452">
    <property type="entry name" value="TPR-like"/>
    <property type="match status" value="1"/>
</dbReference>
<dbReference type="InterPro" id="IPR019734">
    <property type="entry name" value="TPR_rpt"/>
</dbReference>
<dbReference type="RefSeq" id="WP_013563098.1">
    <property type="nucleotide sequence ID" value="NC_014962.1"/>
</dbReference>
<feature type="region of interest" description="Disordered" evidence="1">
    <location>
        <begin position="730"/>
        <end position="764"/>
    </location>
</feature>